<evidence type="ECO:0000313" key="1">
    <source>
        <dbReference type="Proteomes" id="UP000050741"/>
    </source>
</evidence>
<dbReference type="Proteomes" id="UP000050741">
    <property type="component" value="Unassembled WGS sequence"/>
</dbReference>
<dbReference type="WBParaSite" id="GPLIN_001616600">
    <property type="protein sequence ID" value="GPLIN_001616600"/>
    <property type="gene ID" value="GPLIN_001616600"/>
</dbReference>
<dbReference type="AlphaFoldDB" id="A0A183CTF8"/>
<protein>
    <submittedName>
        <fullName evidence="2">BTB domain-containing protein</fullName>
    </submittedName>
</protein>
<sequence>LTSRWSSSCNFWRPSTSIFDTGKLIQIHKCAALLKLADHFQIDWLKERCEAHLINCVEIPLIERFLLIKPYGLNNLKDFFLSLNLVTLRAFLKANHEQQLLLTDSISPQFWTELAIRLCREQ</sequence>
<name>A0A183CTF8_GLOPA</name>
<accession>A0A183CTF8</accession>
<reference evidence="2" key="2">
    <citation type="submission" date="2016-06" db="UniProtKB">
        <authorList>
            <consortium name="WormBaseParasite"/>
        </authorList>
    </citation>
    <scope>IDENTIFICATION</scope>
</reference>
<reference evidence="1" key="1">
    <citation type="submission" date="2014-05" db="EMBL/GenBank/DDBJ databases">
        <title>The genome and life-stage specific transcriptomes of Globodera pallida elucidate key aspects of plant parasitism by a cyst nematode.</title>
        <authorList>
            <person name="Cotton J.A."/>
            <person name="Lilley C.J."/>
            <person name="Jones L.M."/>
            <person name="Kikuchi T."/>
            <person name="Reid A.J."/>
            <person name="Thorpe P."/>
            <person name="Tsai I.J."/>
            <person name="Beasley H."/>
            <person name="Blok V."/>
            <person name="Cock P.J.A."/>
            <person name="Van den Akker S.E."/>
            <person name="Holroyd N."/>
            <person name="Hunt M."/>
            <person name="Mantelin S."/>
            <person name="Naghra H."/>
            <person name="Pain A."/>
            <person name="Palomares-Rius J.E."/>
            <person name="Zarowiecki M."/>
            <person name="Berriman M."/>
            <person name="Jones J.T."/>
            <person name="Urwin P.E."/>
        </authorList>
    </citation>
    <scope>NUCLEOTIDE SEQUENCE [LARGE SCALE GENOMIC DNA]</scope>
    <source>
        <strain evidence="1">Lindley</strain>
    </source>
</reference>
<evidence type="ECO:0000313" key="2">
    <source>
        <dbReference type="WBParaSite" id="GPLIN_001616600"/>
    </source>
</evidence>
<proteinExistence type="predicted"/>
<organism evidence="1 2">
    <name type="scientific">Globodera pallida</name>
    <name type="common">Potato cyst nematode worm</name>
    <name type="synonym">Heterodera pallida</name>
    <dbReference type="NCBI Taxonomy" id="36090"/>
    <lineage>
        <taxon>Eukaryota</taxon>
        <taxon>Metazoa</taxon>
        <taxon>Ecdysozoa</taxon>
        <taxon>Nematoda</taxon>
        <taxon>Chromadorea</taxon>
        <taxon>Rhabditida</taxon>
        <taxon>Tylenchina</taxon>
        <taxon>Tylenchomorpha</taxon>
        <taxon>Tylenchoidea</taxon>
        <taxon>Heteroderidae</taxon>
        <taxon>Heteroderinae</taxon>
        <taxon>Globodera</taxon>
    </lineage>
</organism>
<keyword evidence="1" id="KW-1185">Reference proteome</keyword>